<gene>
    <name evidence="1" type="ORF">NCTC10168_00220</name>
</gene>
<name>A0A449B3X6_9BACT</name>
<dbReference type="RefSeq" id="WP_129646296.1">
    <property type="nucleotide sequence ID" value="NZ_LR215037.1"/>
</dbReference>
<dbReference type="Proteomes" id="UP000290243">
    <property type="component" value="Chromosome"/>
</dbReference>
<proteinExistence type="predicted"/>
<dbReference type="AlphaFoldDB" id="A0A449B3X6"/>
<dbReference type="KEGG" id="mmau:NCTC10168_00220"/>
<evidence type="ECO:0000313" key="2">
    <source>
        <dbReference type="Proteomes" id="UP000290243"/>
    </source>
</evidence>
<sequence length="110" mass="13388">MKYYYYFKINKYTYTNNKFKAIIFNKIKNSFKYSINKIYLKNNKIIIPQSEYGDFGEYLGWFAYEQNDINGEIILKVISNKIEKIINQKISNLRKKSLMSFIPWLIYAYE</sequence>
<organism evidence="1 2">
    <name type="scientific">Mycoplasmopsis maculosa</name>
    <dbReference type="NCBI Taxonomy" id="114885"/>
    <lineage>
        <taxon>Bacteria</taxon>
        <taxon>Bacillati</taxon>
        <taxon>Mycoplasmatota</taxon>
        <taxon>Mycoplasmoidales</taxon>
        <taxon>Metamycoplasmataceae</taxon>
        <taxon>Mycoplasmopsis</taxon>
    </lineage>
</organism>
<protein>
    <submittedName>
        <fullName evidence="1">Uncharacterized protein</fullName>
    </submittedName>
</protein>
<reference evidence="1 2" key="1">
    <citation type="submission" date="2019-01" db="EMBL/GenBank/DDBJ databases">
        <authorList>
            <consortium name="Pathogen Informatics"/>
        </authorList>
    </citation>
    <scope>NUCLEOTIDE SEQUENCE [LARGE SCALE GENOMIC DNA]</scope>
    <source>
        <strain evidence="1 2">NCTC10168</strain>
    </source>
</reference>
<keyword evidence="2" id="KW-1185">Reference proteome</keyword>
<evidence type="ECO:0000313" key="1">
    <source>
        <dbReference type="EMBL" id="VEU75302.1"/>
    </source>
</evidence>
<accession>A0A449B3X6</accession>
<dbReference type="EMBL" id="LR215037">
    <property type="protein sequence ID" value="VEU75302.1"/>
    <property type="molecule type" value="Genomic_DNA"/>
</dbReference>